<comment type="caution">
    <text evidence="1">The sequence shown here is derived from an EMBL/GenBank/DDBJ whole genome shotgun (WGS) entry which is preliminary data.</text>
</comment>
<gene>
    <name evidence="1" type="ORF">DPMN_103028</name>
</gene>
<reference evidence="1" key="2">
    <citation type="submission" date="2020-11" db="EMBL/GenBank/DDBJ databases">
        <authorList>
            <person name="McCartney M.A."/>
            <person name="Auch B."/>
            <person name="Kono T."/>
            <person name="Mallez S."/>
            <person name="Becker A."/>
            <person name="Gohl D.M."/>
            <person name="Silverstein K.A.T."/>
            <person name="Koren S."/>
            <person name="Bechman K.B."/>
            <person name="Herman A."/>
            <person name="Abrahante J.E."/>
            <person name="Garbe J."/>
        </authorList>
    </citation>
    <scope>NUCLEOTIDE SEQUENCE</scope>
    <source>
        <strain evidence="1">Duluth1</strain>
        <tissue evidence="1">Whole animal</tissue>
    </source>
</reference>
<keyword evidence="2" id="KW-1185">Reference proteome</keyword>
<proteinExistence type="predicted"/>
<protein>
    <submittedName>
        <fullName evidence="1">Uncharacterized protein</fullName>
    </submittedName>
</protein>
<reference evidence="1" key="1">
    <citation type="journal article" date="2019" name="bioRxiv">
        <title>The Genome of the Zebra Mussel, Dreissena polymorpha: A Resource for Invasive Species Research.</title>
        <authorList>
            <person name="McCartney M.A."/>
            <person name="Auch B."/>
            <person name="Kono T."/>
            <person name="Mallez S."/>
            <person name="Zhang Y."/>
            <person name="Obille A."/>
            <person name="Becker A."/>
            <person name="Abrahante J.E."/>
            <person name="Garbe J."/>
            <person name="Badalamenti J.P."/>
            <person name="Herman A."/>
            <person name="Mangelson H."/>
            <person name="Liachko I."/>
            <person name="Sullivan S."/>
            <person name="Sone E.D."/>
            <person name="Koren S."/>
            <person name="Silverstein K.A.T."/>
            <person name="Beckman K.B."/>
            <person name="Gohl D.M."/>
        </authorList>
    </citation>
    <scope>NUCLEOTIDE SEQUENCE</scope>
    <source>
        <strain evidence="1">Duluth1</strain>
        <tissue evidence="1">Whole animal</tissue>
    </source>
</reference>
<sequence length="70" mass="7967">MGLYVVQGSRHSDSKGPVLAGIKLPLHHFLFCQRALQTHFLWGLLTRRRRVIEICVGLVLPQIVFLEGMI</sequence>
<evidence type="ECO:0000313" key="2">
    <source>
        <dbReference type="Proteomes" id="UP000828390"/>
    </source>
</evidence>
<evidence type="ECO:0000313" key="1">
    <source>
        <dbReference type="EMBL" id="KAH3829799.1"/>
    </source>
</evidence>
<dbReference type="EMBL" id="JAIWYP010000004">
    <property type="protein sequence ID" value="KAH3829799.1"/>
    <property type="molecule type" value="Genomic_DNA"/>
</dbReference>
<accession>A0A9D4HAD7</accession>
<organism evidence="1 2">
    <name type="scientific">Dreissena polymorpha</name>
    <name type="common">Zebra mussel</name>
    <name type="synonym">Mytilus polymorpha</name>
    <dbReference type="NCBI Taxonomy" id="45954"/>
    <lineage>
        <taxon>Eukaryota</taxon>
        <taxon>Metazoa</taxon>
        <taxon>Spiralia</taxon>
        <taxon>Lophotrochozoa</taxon>
        <taxon>Mollusca</taxon>
        <taxon>Bivalvia</taxon>
        <taxon>Autobranchia</taxon>
        <taxon>Heteroconchia</taxon>
        <taxon>Euheterodonta</taxon>
        <taxon>Imparidentia</taxon>
        <taxon>Neoheterodontei</taxon>
        <taxon>Myida</taxon>
        <taxon>Dreissenoidea</taxon>
        <taxon>Dreissenidae</taxon>
        <taxon>Dreissena</taxon>
    </lineage>
</organism>
<dbReference type="Proteomes" id="UP000828390">
    <property type="component" value="Unassembled WGS sequence"/>
</dbReference>
<name>A0A9D4HAD7_DREPO</name>
<dbReference type="AlphaFoldDB" id="A0A9D4HAD7"/>